<organism evidence="1 2">
    <name type="scientific">Ottowia thiooxydans</name>
    <dbReference type="NCBI Taxonomy" id="219182"/>
    <lineage>
        <taxon>Bacteria</taxon>
        <taxon>Pseudomonadati</taxon>
        <taxon>Pseudomonadota</taxon>
        <taxon>Betaproteobacteria</taxon>
        <taxon>Burkholderiales</taxon>
        <taxon>Comamonadaceae</taxon>
        <taxon>Ottowia</taxon>
    </lineage>
</organism>
<keyword evidence="2" id="KW-1185">Reference proteome</keyword>
<proteinExistence type="predicted"/>
<name>A0ABV2QC99_9BURK</name>
<gene>
    <name evidence="1" type="ORF">ABIE13_003782</name>
</gene>
<evidence type="ECO:0000313" key="2">
    <source>
        <dbReference type="Proteomes" id="UP001549320"/>
    </source>
</evidence>
<dbReference type="EMBL" id="JBEPSH010000007">
    <property type="protein sequence ID" value="MET4578666.1"/>
    <property type="molecule type" value="Genomic_DNA"/>
</dbReference>
<accession>A0ABV2QC99</accession>
<reference evidence="1 2" key="1">
    <citation type="submission" date="2024-06" db="EMBL/GenBank/DDBJ databases">
        <title>Sorghum-associated microbial communities from plants grown in Nebraska, USA.</title>
        <authorList>
            <person name="Schachtman D."/>
        </authorList>
    </citation>
    <scope>NUCLEOTIDE SEQUENCE [LARGE SCALE GENOMIC DNA]</scope>
    <source>
        <strain evidence="1 2">2709</strain>
    </source>
</reference>
<evidence type="ECO:0000313" key="1">
    <source>
        <dbReference type="EMBL" id="MET4578666.1"/>
    </source>
</evidence>
<comment type="caution">
    <text evidence="1">The sequence shown here is derived from an EMBL/GenBank/DDBJ whole genome shotgun (WGS) entry which is preliminary data.</text>
</comment>
<sequence length="193" mass="21942">MIQISASFSSSNLSLDSWSGMYVGCQWAAEHELPPEQWQFEIHHGPLCQMLILSSHHLVELMLFKCLRHLLDASPGKFPKYEKDFSKKAIFSDAFTKWPLEITGQGFHLQTEPFKSASALHLRRNATIHKESALASLAMARSALFSATQASRSICEQLLGPSTFEYEEVLAKYPVRSTQWFSKIKFLERFSPS</sequence>
<protein>
    <submittedName>
        <fullName evidence="1">Uncharacterized protein</fullName>
    </submittedName>
</protein>
<dbReference type="Proteomes" id="UP001549320">
    <property type="component" value="Unassembled WGS sequence"/>
</dbReference>